<protein>
    <recommendedName>
        <fullName evidence="3">Alpha/beta hydrolase family protein</fullName>
    </recommendedName>
</protein>
<dbReference type="EMBL" id="SGWQ01000009">
    <property type="protein sequence ID" value="RZS34459.1"/>
    <property type="molecule type" value="Genomic_DNA"/>
</dbReference>
<dbReference type="Gene3D" id="3.40.50.1820">
    <property type="entry name" value="alpha/beta hydrolase"/>
    <property type="match status" value="1"/>
</dbReference>
<proteinExistence type="predicted"/>
<dbReference type="InterPro" id="IPR029058">
    <property type="entry name" value="AB_hydrolase_fold"/>
</dbReference>
<reference evidence="1 2" key="1">
    <citation type="submission" date="2019-02" db="EMBL/GenBank/DDBJ databases">
        <title>Genomic Encyclopedia of Type Strains, Phase IV (KMG-IV): sequencing the most valuable type-strain genomes for metagenomic binning, comparative biology and taxonomic classification.</title>
        <authorList>
            <person name="Goeker M."/>
        </authorList>
    </citation>
    <scope>NUCLEOTIDE SEQUENCE [LARGE SCALE GENOMIC DNA]</scope>
    <source>
        <strain evidence="1 2">DSM 101727</strain>
    </source>
</reference>
<gene>
    <name evidence="1" type="ORF">EV193_109250</name>
</gene>
<sequence length="238" mass="24168">MTTGTGTPVPRTAVVLPGTGSDEVFVRAAFEVPLAAIGVRLVAPEPVAGPRLAEEFLAALEAAEPPVLVGGVSLGAHLAAQWAVANPNRCLGLLAALPAWNGPPNGAPAATAAQLSADAVRDQGLDGALAIAVDGVAPWLADELTRAWHRYGDALAESLDVAATHTAPTLAELATLDMPTGIATCADDPVHPAAVAHTWAKALPRAAVSTTRLDIVGHDREALGRATVLAWLRAGGRV</sequence>
<evidence type="ECO:0008006" key="3">
    <source>
        <dbReference type="Google" id="ProtNLM"/>
    </source>
</evidence>
<accession>A0A4Q7KH43</accession>
<dbReference type="SUPFAM" id="SSF53474">
    <property type="entry name" value="alpha/beta-Hydrolases"/>
    <property type="match status" value="1"/>
</dbReference>
<dbReference type="Proteomes" id="UP000294257">
    <property type="component" value="Unassembled WGS sequence"/>
</dbReference>
<dbReference type="AlphaFoldDB" id="A0A4Q7KH43"/>
<evidence type="ECO:0000313" key="1">
    <source>
        <dbReference type="EMBL" id="RZS34459.1"/>
    </source>
</evidence>
<evidence type="ECO:0000313" key="2">
    <source>
        <dbReference type="Proteomes" id="UP000294257"/>
    </source>
</evidence>
<name>A0A4Q7KH43_9PSEU</name>
<comment type="caution">
    <text evidence="1">The sequence shown here is derived from an EMBL/GenBank/DDBJ whole genome shotgun (WGS) entry which is preliminary data.</text>
</comment>
<dbReference type="RefSeq" id="WP_242613637.1">
    <property type="nucleotide sequence ID" value="NZ_SGWQ01000009.1"/>
</dbReference>
<keyword evidence="2" id="KW-1185">Reference proteome</keyword>
<organism evidence="1 2">
    <name type="scientific">Herbihabitans rhizosphaerae</name>
    <dbReference type="NCBI Taxonomy" id="1872711"/>
    <lineage>
        <taxon>Bacteria</taxon>
        <taxon>Bacillati</taxon>
        <taxon>Actinomycetota</taxon>
        <taxon>Actinomycetes</taxon>
        <taxon>Pseudonocardiales</taxon>
        <taxon>Pseudonocardiaceae</taxon>
        <taxon>Herbihabitans</taxon>
    </lineage>
</organism>